<dbReference type="PANTHER" id="PTHR11195:SF13">
    <property type="entry name" value="INVERTEBRATE-TYPE LYSOZYME 2-RELATED"/>
    <property type="match status" value="1"/>
</dbReference>
<evidence type="ECO:0000256" key="5">
    <source>
        <dbReference type="ARBA" id="ARBA00022801"/>
    </source>
</evidence>
<evidence type="ECO:0000256" key="4">
    <source>
        <dbReference type="ARBA" id="ARBA00022638"/>
    </source>
</evidence>
<dbReference type="InterPro" id="IPR008597">
    <property type="entry name" value="Invert_lysozyme"/>
</dbReference>
<keyword evidence="7" id="KW-0326">Glycosidase</keyword>
<evidence type="ECO:0000256" key="2">
    <source>
        <dbReference type="ARBA" id="ARBA00012732"/>
    </source>
</evidence>
<evidence type="ECO:0000256" key="6">
    <source>
        <dbReference type="ARBA" id="ARBA00023157"/>
    </source>
</evidence>
<dbReference type="EC" id="3.2.1.17" evidence="2"/>
<dbReference type="Proteomes" id="UP000440578">
    <property type="component" value="Unassembled WGS sequence"/>
</dbReference>
<dbReference type="PROSITE" id="PS51909">
    <property type="entry name" value="LYSOZYME_I"/>
    <property type="match status" value="1"/>
</dbReference>
<evidence type="ECO:0000256" key="8">
    <source>
        <dbReference type="PIRSR" id="PIRSR608597-3"/>
    </source>
</evidence>
<feature type="disulfide bond" evidence="8">
    <location>
        <begin position="51"/>
        <end position="57"/>
    </location>
</feature>
<evidence type="ECO:0000256" key="3">
    <source>
        <dbReference type="ARBA" id="ARBA00022529"/>
    </source>
</evidence>
<dbReference type="AlphaFoldDB" id="A0A6A4WEZ4"/>
<dbReference type="GO" id="GO:0003796">
    <property type="term" value="F:lysozyme activity"/>
    <property type="evidence" value="ECO:0007669"/>
    <property type="project" value="UniProtKB-EC"/>
</dbReference>
<evidence type="ECO:0000313" key="9">
    <source>
        <dbReference type="EMBL" id="KAF0300561.1"/>
    </source>
</evidence>
<comment type="catalytic activity">
    <reaction evidence="1">
        <text>Hydrolysis of (1-&gt;4)-beta-linkages between N-acetylmuramic acid and N-acetyl-D-glucosamine residues in a peptidoglycan and between N-acetyl-D-glucosamine residues in chitodextrins.</text>
        <dbReference type="EC" id="3.2.1.17"/>
    </reaction>
</comment>
<name>A0A6A4WEZ4_AMPAM</name>
<evidence type="ECO:0000256" key="7">
    <source>
        <dbReference type="ARBA" id="ARBA00023295"/>
    </source>
</evidence>
<evidence type="ECO:0000256" key="1">
    <source>
        <dbReference type="ARBA" id="ARBA00000632"/>
    </source>
</evidence>
<proteinExistence type="predicted"/>
<dbReference type="GO" id="GO:0031640">
    <property type="term" value="P:killing of cells of another organism"/>
    <property type="evidence" value="ECO:0007669"/>
    <property type="project" value="UniProtKB-KW"/>
</dbReference>
<accession>A0A6A4WEZ4</accession>
<keyword evidence="4" id="KW-0081">Bacteriolytic enzyme</keyword>
<dbReference type="OrthoDB" id="6331689at2759"/>
<protein>
    <recommendedName>
        <fullName evidence="2">lysozyme</fullName>
        <ecNumber evidence="2">3.2.1.17</ecNumber>
    </recommendedName>
</protein>
<organism evidence="9 10">
    <name type="scientific">Amphibalanus amphitrite</name>
    <name type="common">Striped barnacle</name>
    <name type="synonym">Balanus amphitrite</name>
    <dbReference type="NCBI Taxonomy" id="1232801"/>
    <lineage>
        <taxon>Eukaryota</taxon>
        <taxon>Metazoa</taxon>
        <taxon>Ecdysozoa</taxon>
        <taxon>Arthropoda</taxon>
        <taxon>Crustacea</taxon>
        <taxon>Multicrustacea</taxon>
        <taxon>Cirripedia</taxon>
        <taxon>Thoracica</taxon>
        <taxon>Thoracicalcarea</taxon>
        <taxon>Balanomorpha</taxon>
        <taxon>Balanoidea</taxon>
        <taxon>Balanidae</taxon>
        <taxon>Amphibalaninae</taxon>
        <taxon>Amphibalanus</taxon>
    </lineage>
</organism>
<keyword evidence="6 8" id="KW-1015">Disulfide bond</keyword>
<dbReference type="EMBL" id="VIIS01001253">
    <property type="protein sequence ID" value="KAF0300561.1"/>
    <property type="molecule type" value="Genomic_DNA"/>
</dbReference>
<comment type="caution">
    <text evidence="9">The sequence shown here is derived from an EMBL/GenBank/DDBJ whole genome shotgun (WGS) entry which is preliminary data.</text>
</comment>
<evidence type="ECO:0000313" key="10">
    <source>
        <dbReference type="Proteomes" id="UP000440578"/>
    </source>
</evidence>
<dbReference type="GO" id="GO:0042742">
    <property type="term" value="P:defense response to bacterium"/>
    <property type="evidence" value="ECO:0007669"/>
    <property type="project" value="UniProtKB-KW"/>
</dbReference>
<keyword evidence="10" id="KW-1185">Reference proteome</keyword>
<gene>
    <name evidence="9" type="primary">lysoz1</name>
    <name evidence="9" type="ORF">FJT64_026962</name>
</gene>
<dbReference type="Gene3D" id="1.10.530.10">
    <property type="match status" value="1"/>
</dbReference>
<sequence>MRNTDGHPGPAEECEMRPYRYCFMSIYCGPYDMTHDYWLDAGSPGGDFYNCMVDWACANQTLDNYIDRYCIQEVVGHGPPCSCEEQTRIHHCGPYGINTEHCDEAWQVYEKCLSN</sequence>
<dbReference type="PANTHER" id="PTHR11195">
    <property type="entry name" value="DESTABILASE-RELATED"/>
    <property type="match status" value="1"/>
</dbReference>
<keyword evidence="5" id="KW-0378">Hydrolase</keyword>
<dbReference type="Pfam" id="PF05497">
    <property type="entry name" value="Destabilase"/>
    <property type="match status" value="1"/>
</dbReference>
<reference evidence="9 10" key="1">
    <citation type="submission" date="2019-07" db="EMBL/GenBank/DDBJ databases">
        <title>Draft genome assembly of a fouling barnacle, Amphibalanus amphitrite (Darwin, 1854): The first reference genome for Thecostraca.</title>
        <authorList>
            <person name="Kim W."/>
        </authorList>
    </citation>
    <scope>NUCLEOTIDE SEQUENCE [LARGE SCALE GENOMIC DNA]</scope>
    <source>
        <strain evidence="9">SNU_AA5</strain>
        <tissue evidence="9">Soma without cirri and trophi</tissue>
    </source>
</reference>
<keyword evidence="3" id="KW-0929">Antimicrobial</keyword>